<sequence length="57" mass="6445">MPDESLYDEGCNGLPPSEMITNRQEYSADTFRSSPARDLAAKPRLSHIKSESLTQFR</sequence>
<organism evidence="2 3">
    <name type="scientific">Daphnia magna</name>
    <dbReference type="NCBI Taxonomy" id="35525"/>
    <lineage>
        <taxon>Eukaryota</taxon>
        <taxon>Metazoa</taxon>
        <taxon>Ecdysozoa</taxon>
        <taxon>Arthropoda</taxon>
        <taxon>Crustacea</taxon>
        <taxon>Branchiopoda</taxon>
        <taxon>Diplostraca</taxon>
        <taxon>Cladocera</taxon>
        <taxon>Anomopoda</taxon>
        <taxon>Daphniidae</taxon>
        <taxon>Daphnia</taxon>
    </lineage>
</organism>
<evidence type="ECO:0000256" key="1">
    <source>
        <dbReference type="SAM" id="MobiDB-lite"/>
    </source>
</evidence>
<accession>A0A164L8I4</accession>
<protein>
    <submittedName>
        <fullName evidence="2">Uncharacterized protein</fullName>
    </submittedName>
</protein>
<reference evidence="2 3" key="1">
    <citation type="submission" date="2016-03" db="EMBL/GenBank/DDBJ databases">
        <title>EvidentialGene: Evidence-directed Construction of Genes on Genomes.</title>
        <authorList>
            <person name="Gilbert D.G."/>
            <person name="Choi J.-H."/>
            <person name="Mockaitis K."/>
            <person name="Colbourne J."/>
            <person name="Pfrender M."/>
        </authorList>
    </citation>
    <scope>NUCLEOTIDE SEQUENCE [LARGE SCALE GENOMIC DNA]</scope>
    <source>
        <strain evidence="2 3">Xinb3</strain>
        <tissue evidence="2">Complete organism</tissue>
    </source>
</reference>
<gene>
    <name evidence="2" type="ORF">APZ42_033232</name>
</gene>
<dbReference type="EMBL" id="LRGB01003163">
    <property type="protein sequence ID" value="KZS03885.1"/>
    <property type="molecule type" value="Genomic_DNA"/>
</dbReference>
<evidence type="ECO:0000313" key="3">
    <source>
        <dbReference type="Proteomes" id="UP000076858"/>
    </source>
</evidence>
<name>A0A164L8I4_9CRUS</name>
<keyword evidence="3" id="KW-1185">Reference proteome</keyword>
<dbReference type="Proteomes" id="UP000076858">
    <property type="component" value="Unassembled WGS sequence"/>
</dbReference>
<comment type="caution">
    <text evidence="2">The sequence shown here is derived from an EMBL/GenBank/DDBJ whole genome shotgun (WGS) entry which is preliminary data.</text>
</comment>
<dbReference type="AlphaFoldDB" id="A0A164L8I4"/>
<evidence type="ECO:0000313" key="2">
    <source>
        <dbReference type="EMBL" id="KZS03885.1"/>
    </source>
</evidence>
<feature type="region of interest" description="Disordered" evidence="1">
    <location>
        <begin position="26"/>
        <end position="57"/>
    </location>
</feature>
<proteinExistence type="predicted"/>